<keyword evidence="6 7" id="KW-0456">Lyase</keyword>
<dbReference type="PANTHER" id="PTHR11920">
    <property type="entry name" value="GUANYLYL CYCLASE"/>
    <property type="match status" value="1"/>
</dbReference>
<feature type="non-terminal residue" evidence="10">
    <location>
        <position position="1"/>
    </location>
</feature>
<dbReference type="SUPFAM" id="SSF55073">
    <property type="entry name" value="Nucleotide cyclase"/>
    <property type="match status" value="1"/>
</dbReference>
<keyword evidence="5" id="KW-0472">Membrane</keyword>
<dbReference type="OrthoDB" id="550725at2759"/>
<comment type="caution">
    <text evidence="10">The sequence shown here is derived from an EMBL/GenBank/DDBJ whole genome shotgun (WGS) entry which is preliminary data.</text>
</comment>
<feature type="non-terminal residue" evidence="10">
    <location>
        <position position="739"/>
    </location>
</feature>
<evidence type="ECO:0000256" key="3">
    <source>
        <dbReference type="ARBA" id="ARBA00022741"/>
    </source>
</evidence>
<dbReference type="GO" id="GO:0035556">
    <property type="term" value="P:intracellular signal transduction"/>
    <property type="evidence" value="ECO:0007669"/>
    <property type="project" value="InterPro"/>
</dbReference>
<name>A0A2J8ACF2_9CHLO</name>
<dbReference type="AlphaFoldDB" id="A0A2J8ACF2"/>
<evidence type="ECO:0000256" key="6">
    <source>
        <dbReference type="ARBA" id="ARBA00023239"/>
    </source>
</evidence>
<dbReference type="InterPro" id="IPR029787">
    <property type="entry name" value="Nucleotide_cyclase"/>
</dbReference>
<keyword evidence="3" id="KW-0547">Nucleotide-binding</keyword>
<dbReference type="PANTHER" id="PTHR11920:SF335">
    <property type="entry name" value="GUANYLATE CYCLASE"/>
    <property type="match status" value="1"/>
</dbReference>
<dbReference type="GO" id="GO:0000166">
    <property type="term" value="F:nucleotide binding"/>
    <property type="evidence" value="ECO:0007669"/>
    <property type="project" value="UniProtKB-KW"/>
</dbReference>
<dbReference type="CDD" id="cd07302">
    <property type="entry name" value="CHD"/>
    <property type="match status" value="1"/>
</dbReference>
<dbReference type="InterPro" id="IPR050401">
    <property type="entry name" value="Cyclic_nucleotide_synthase"/>
</dbReference>
<keyword evidence="4" id="KW-1133">Transmembrane helix</keyword>
<feature type="region of interest" description="Disordered" evidence="8">
    <location>
        <begin position="482"/>
        <end position="515"/>
    </location>
</feature>
<organism evidence="10 11">
    <name type="scientific">Tetrabaena socialis</name>
    <dbReference type="NCBI Taxonomy" id="47790"/>
    <lineage>
        <taxon>Eukaryota</taxon>
        <taxon>Viridiplantae</taxon>
        <taxon>Chlorophyta</taxon>
        <taxon>core chlorophytes</taxon>
        <taxon>Chlorophyceae</taxon>
        <taxon>CS clade</taxon>
        <taxon>Chlamydomonadales</taxon>
        <taxon>Tetrabaenaceae</taxon>
        <taxon>Tetrabaena</taxon>
    </lineage>
</organism>
<evidence type="ECO:0000256" key="1">
    <source>
        <dbReference type="ARBA" id="ARBA00004370"/>
    </source>
</evidence>
<feature type="compositionally biased region" description="Low complexity" evidence="8">
    <location>
        <begin position="308"/>
        <end position="329"/>
    </location>
</feature>
<protein>
    <submittedName>
        <fullName evidence="10">Soluble guanylate cyclase 88E</fullName>
    </submittedName>
</protein>
<feature type="compositionally biased region" description="Gly residues" evidence="8">
    <location>
        <begin position="482"/>
        <end position="503"/>
    </location>
</feature>
<dbReference type="EMBL" id="PGGS01000063">
    <property type="protein sequence ID" value="PNH10201.1"/>
    <property type="molecule type" value="Genomic_DNA"/>
</dbReference>
<dbReference type="PROSITE" id="PS50125">
    <property type="entry name" value="GUANYLATE_CYCLASE_2"/>
    <property type="match status" value="1"/>
</dbReference>
<evidence type="ECO:0000256" key="4">
    <source>
        <dbReference type="ARBA" id="ARBA00022989"/>
    </source>
</evidence>
<dbReference type="InterPro" id="IPR001054">
    <property type="entry name" value="A/G_cyclase"/>
</dbReference>
<keyword evidence="11" id="KW-1185">Reference proteome</keyword>
<feature type="domain" description="Guanylate cyclase" evidence="9">
    <location>
        <begin position="530"/>
        <end position="681"/>
    </location>
</feature>
<dbReference type="SMART" id="SM00044">
    <property type="entry name" value="CYCc"/>
    <property type="match status" value="1"/>
</dbReference>
<dbReference type="GO" id="GO:0005886">
    <property type="term" value="C:plasma membrane"/>
    <property type="evidence" value="ECO:0007669"/>
    <property type="project" value="TreeGrafter"/>
</dbReference>
<comment type="similarity">
    <text evidence="7">Belongs to the adenylyl cyclase class-4/guanylyl cyclase family.</text>
</comment>
<dbReference type="Pfam" id="PF00211">
    <property type="entry name" value="Guanylate_cyc"/>
    <property type="match status" value="1"/>
</dbReference>
<evidence type="ECO:0000313" key="11">
    <source>
        <dbReference type="Proteomes" id="UP000236333"/>
    </source>
</evidence>
<dbReference type="GO" id="GO:0004383">
    <property type="term" value="F:guanylate cyclase activity"/>
    <property type="evidence" value="ECO:0007669"/>
    <property type="project" value="TreeGrafter"/>
</dbReference>
<dbReference type="GO" id="GO:0007168">
    <property type="term" value="P:receptor guanylyl cyclase signaling pathway"/>
    <property type="evidence" value="ECO:0007669"/>
    <property type="project" value="TreeGrafter"/>
</dbReference>
<evidence type="ECO:0000313" key="10">
    <source>
        <dbReference type="EMBL" id="PNH10201.1"/>
    </source>
</evidence>
<dbReference type="PROSITE" id="PS00452">
    <property type="entry name" value="GUANYLATE_CYCLASE_1"/>
    <property type="match status" value="1"/>
</dbReference>
<dbReference type="GO" id="GO:0004016">
    <property type="term" value="F:adenylate cyclase activity"/>
    <property type="evidence" value="ECO:0007669"/>
    <property type="project" value="TreeGrafter"/>
</dbReference>
<dbReference type="GO" id="GO:0001653">
    <property type="term" value="F:peptide receptor activity"/>
    <property type="evidence" value="ECO:0007669"/>
    <property type="project" value="TreeGrafter"/>
</dbReference>
<gene>
    <name evidence="10" type="ORF">TSOC_003077</name>
</gene>
<comment type="subcellular location">
    <subcellularLocation>
        <location evidence="1">Membrane</location>
    </subcellularLocation>
</comment>
<feature type="region of interest" description="Disordered" evidence="8">
    <location>
        <begin position="283"/>
        <end position="383"/>
    </location>
</feature>
<dbReference type="Proteomes" id="UP000236333">
    <property type="component" value="Unassembled WGS sequence"/>
</dbReference>
<sequence length="739" mass="75941">TCNVLASRLQAALELLRDLLPGHLVDELLYDTQSQQQQGQHLHEYGEFALELADQRVPQAKAMADGPGEAAGMCGLVLLSPSLGSRGNTAASGALEGPPPACDATHLGHYCGLAGRSRGSSSGGSYSGGSGRDASASCGSKRWVSILGTAPTDTSLEERSGASAELHYSPPLGGAMVSCLSAPMELLCVFDACPEKAAEAASVTPSIVPHPVVPPTADSAASDLVPFTIPAASPAPYVPAAASPAAPTARMPEKMAELVAAESRRLAMFHAVWLAAGRMQPRERCPGSCRAPSTAPWARPKHGAVPTSSACHGHSGAGAADGASTAVAAPSKPPLPRMSTMPLPELSTKCTDPRDAAAPPDPAHHSPAFSNSGCTPLADTRPARNSWADPVAAVAVGAAAFSTADCLLSPSLPPGGRLVQYGRGSLGALKRSPSVAGCLSGESELLSAAAAAGSSGGVWPYDVAAHVSRRLHRSSTCCYSTRGGGGHGGASPDGSGNVWGGGWTPDSGTPRAAPSGPHDLPYAEWHPCVSVLFADICGFTQISNRVPAVAVMEMLNALYCRLDVLCASWGQQQQHQQHPCGSPPAASPSACAPVYKVQIIGDAYMVATGLLADHPAHAATACSFALAILREAEQVVDPCDGKPLRLRVGIHSGPVVSGVVGRMRRQYSVFGDTVNVASRMESTGASGAIHVSEDTQRLAAPYMPAGDYVWRRREGVEVKGKGIMDTYWLEEGTGAQQQG</sequence>
<evidence type="ECO:0000259" key="9">
    <source>
        <dbReference type="PROSITE" id="PS50125"/>
    </source>
</evidence>
<evidence type="ECO:0000256" key="2">
    <source>
        <dbReference type="ARBA" id="ARBA00022692"/>
    </source>
</evidence>
<proteinExistence type="inferred from homology"/>
<evidence type="ECO:0000256" key="8">
    <source>
        <dbReference type="SAM" id="MobiDB-lite"/>
    </source>
</evidence>
<reference evidence="10 11" key="1">
    <citation type="journal article" date="2017" name="Mol. Biol. Evol.">
        <title>The 4-celled Tetrabaena socialis nuclear genome reveals the essential components for genetic control of cell number at the origin of multicellularity in the volvocine lineage.</title>
        <authorList>
            <person name="Featherston J."/>
            <person name="Arakaki Y."/>
            <person name="Hanschen E.R."/>
            <person name="Ferris P.J."/>
            <person name="Michod R.E."/>
            <person name="Olson B.J.S.C."/>
            <person name="Nozaki H."/>
            <person name="Durand P.M."/>
        </authorList>
    </citation>
    <scope>NUCLEOTIDE SEQUENCE [LARGE SCALE GENOMIC DNA]</scope>
    <source>
        <strain evidence="10 11">NIES-571</strain>
    </source>
</reference>
<dbReference type="Gene3D" id="3.30.70.1230">
    <property type="entry name" value="Nucleotide cyclase"/>
    <property type="match status" value="1"/>
</dbReference>
<evidence type="ECO:0000256" key="7">
    <source>
        <dbReference type="RuleBase" id="RU000405"/>
    </source>
</evidence>
<accession>A0A2J8ACF2</accession>
<keyword evidence="2" id="KW-0812">Transmembrane</keyword>
<dbReference type="InterPro" id="IPR018297">
    <property type="entry name" value="A/G_cyclase_CS"/>
</dbReference>
<evidence type="ECO:0000256" key="5">
    <source>
        <dbReference type="ARBA" id="ARBA00023136"/>
    </source>
</evidence>